<organism evidence="4 5">
    <name type="scientific">Natronincola ferrireducens</name>
    <dbReference type="NCBI Taxonomy" id="393762"/>
    <lineage>
        <taxon>Bacteria</taxon>
        <taxon>Bacillati</taxon>
        <taxon>Bacillota</taxon>
        <taxon>Clostridia</taxon>
        <taxon>Peptostreptococcales</taxon>
        <taxon>Natronincolaceae</taxon>
        <taxon>Natronincola</taxon>
    </lineage>
</organism>
<dbReference type="RefSeq" id="WP_090550841.1">
    <property type="nucleotide sequence ID" value="NZ_FNFP01000001.1"/>
</dbReference>
<sequence length="164" mass="18291">MKNKILILFVVMLMVGFATVGCRTQEAPPAPTETPEETPDETPEMTDETPEGEMNYEDGSYRGELEPNEKGWTSVVDIVVENGRITEVDYDELDEEGNRKSENEEYNELWESAAGISAKEAYPALEQQLIEVQDVQAVEVITGATLTTKDFKEVVEKAVEEGPQ</sequence>
<feature type="chain" id="PRO_5038904624" evidence="2">
    <location>
        <begin position="21"/>
        <end position="164"/>
    </location>
</feature>
<dbReference type="OrthoDB" id="1937675at2"/>
<dbReference type="InterPro" id="IPR007329">
    <property type="entry name" value="FMN-bd"/>
</dbReference>
<accession>A0A1G8ZNV9</accession>
<feature type="signal peptide" evidence="2">
    <location>
        <begin position="1"/>
        <end position="20"/>
    </location>
</feature>
<dbReference type="PROSITE" id="PS51257">
    <property type="entry name" value="PROKAR_LIPOPROTEIN"/>
    <property type="match status" value="1"/>
</dbReference>
<dbReference type="Proteomes" id="UP000198718">
    <property type="component" value="Unassembled WGS sequence"/>
</dbReference>
<gene>
    <name evidence="4" type="ORF">SAMN05660472_00898</name>
</gene>
<evidence type="ECO:0000256" key="1">
    <source>
        <dbReference type="SAM" id="MobiDB-lite"/>
    </source>
</evidence>
<keyword evidence="5" id="KW-1185">Reference proteome</keyword>
<feature type="compositionally biased region" description="Basic and acidic residues" evidence="1">
    <location>
        <begin position="59"/>
        <end position="68"/>
    </location>
</feature>
<dbReference type="Pfam" id="PF04205">
    <property type="entry name" value="FMN_bind"/>
    <property type="match status" value="1"/>
</dbReference>
<evidence type="ECO:0000313" key="4">
    <source>
        <dbReference type="EMBL" id="SDK15840.1"/>
    </source>
</evidence>
<dbReference type="EMBL" id="FNFP01000001">
    <property type="protein sequence ID" value="SDK15840.1"/>
    <property type="molecule type" value="Genomic_DNA"/>
</dbReference>
<feature type="region of interest" description="Disordered" evidence="1">
    <location>
        <begin position="25"/>
        <end position="68"/>
    </location>
</feature>
<name>A0A1G8ZNV9_9FIRM</name>
<dbReference type="SMART" id="SM00900">
    <property type="entry name" value="FMN_bind"/>
    <property type="match status" value="1"/>
</dbReference>
<dbReference type="GO" id="GO:0010181">
    <property type="term" value="F:FMN binding"/>
    <property type="evidence" value="ECO:0007669"/>
    <property type="project" value="InterPro"/>
</dbReference>
<evidence type="ECO:0000259" key="3">
    <source>
        <dbReference type="SMART" id="SM00900"/>
    </source>
</evidence>
<proteinExistence type="predicted"/>
<dbReference type="STRING" id="393762.SAMN05660472_00898"/>
<protein>
    <submittedName>
        <fullName evidence="4">Major membrane immunogen, membrane-anchored lipoprotein</fullName>
    </submittedName>
</protein>
<reference evidence="4 5" key="1">
    <citation type="submission" date="2016-10" db="EMBL/GenBank/DDBJ databases">
        <authorList>
            <person name="de Groot N.N."/>
        </authorList>
    </citation>
    <scope>NUCLEOTIDE SEQUENCE [LARGE SCALE GENOMIC DNA]</scope>
    <source>
        <strain evidence="4 5">DSM 18346</strain>
    </source>
</reference>
<feature type="compositionally biased region" description="Acidic residues" evidence="1">
    <location>
        <begin position="34"/>
        <end position="56"/>
    </location>
</feature>
<dbReference type="GO" id="GO:0016020">
    <property type="term" value="C:membrane"/>
    <property type="evidence" value="ECO:0007669"/>
    <property type="project" value="InterPro"/>
</dbReference>
<evidence type="ECO:0000313" key="5">
    <source>
        <dbReference type="Proteomes" id="UP000198718"/>
    </source>
</evidence>
<evidence type="ECO:0000256" key="2">
    <source>
        <dbReference type="SAM" id="SignalP"/>
    </source>
</evidence>
<dbReference type="Gene3D" id="3.90.1010.20">
    <property type="match status" value="1"/>
</dbReference>
<feature type="domain" description="FMN-binding" evidence="3">
    <location>
        <begin position="71"/>
        <end position="162"/>
    </location>
</feature>
<keyword evidence="2" id="KW-0732">Signal</keyword>
<dbReference type="AlphaFoldDB" id="A0A1G8ZNV9"/>
<keyword evidence="4" id="KW-0449">Lipoprotein</keyword>